<protein>
    <recommendedName>
        <fullName evidence="2">NodB homology domain-containing protein</fullName>
    </recommendedName>
</protein>
<dbReference type="PANTHER" id="PTHR10587">
    <property type="entry name" value="GLYCOSYL TRANSFERASE-RELATED"/>
    <property type="match status" value="1"/>
</dbReference>
<dbReference type="GO" id="GO:0016020">
    <property type="term" value="C:membrane"/>
    <property type="evidence" value="ECO:0007669"/>
    <property type="project" value="TreeGrafter"/>
</dbReference>
<comment type="caution">
    <text evidence="3">The sequence shown here is derived from an EMBL/GenBank/DDBJ whole genome shotgun (WGS) entry which is preliminary data.</text>
</comment>
<dbReference type="GO" id="GO:0005975">
    <property type="term" value="P:carbohydrate metabolic process"/>
    <property type="evidence" value="ECO:0007669"/>
    <property type="project" value="InterPro"/>
</dbReference>
<dbReference type="AlphaFoldDB" id="A0A367JS69"/>
<dbReference type="GO" id="GO:0004099">
    <property type="term" value="F:chitin deacetylase activity"/>
    <property type="evidence" value="ECO:0007669"/>
    <property type="project" value="TreeGrafter"/>
</dbReference>
<evidence type="ECO:0000259" key="2">
    <source>
        <dbReference type="PROSITE" id="PS51677"/>
    </source>
</evidence>
<dbReference type="Gene3D" id="3.20.20.370">
    <property type="entry name" value="Glycoside hydrolase/deacetylase"/>
    <property type="match status" value="1"/>
</dbReference>
<dbReference type="InterPro" id="IPR011330">
    <property type="entry name" value="Glyco_hydro/deAcase_b/a-brl"/>
</dbReference>
<sequence>MLITSSLLLFSAVLKANAATITTSSYLAQVSPVFPSKIPTPSGAVTSYQDGPYDTVSSLDTIPLEGFPTTWAIPPTDSDEVQTIYNSINWNKVPSAPVRKIKSDGSFSPSSDGSSDPYCYWSDTNCVKPKASYLPPDLYECPKKGDWGLTYDDGPFNKVSTSESYASVENPYAEPALYNFLGKKNLHASLFYIGSSVVTYPAAARLALNNGHSLCVHTWSHNPMTTLTNAEIVAELYWGIKAIKTATGVTPKCWRPPQGDVDDRVRSIAWQMGMRTVLWNEDTNDWDMPDPMNGGNLPSKTVDGYFQSWINAQKAGTLKTGILVLEHELNHMTVNMSMYWLPKLQSTFNVVSALECNGISQPYWETNFVYPVSDGTTTITTTTTTTKTTTTTTKSATTTTTSATSTSSPTCTSGSFGLENGDGYNGYCCKTQADCIDDCISGKCNGPSNTKTITTTKTSTKTATTTTTKTTTKTTSTGASSSCVAGYRGKRKGNGPTGACCSSSDDCIETCRKGICGL</sequence>
<dbReference type="Proteomes" id="UP000252139">
    <property type="component" value="Unassembled WGS sequence"/>
</dbReference>
<reference evidence="3 4" key="1">
    <citation type="journal article" date="2018" name="G3 (Bethesda)">
        <title>Phylogenetic and Phylogenomic Definition of Rhizopus Species.</title>
        <authorList>
            <person name="Gryganskyi A.P."/>
            <person name="Golan J."/>
            <person name="Dolatabadi S."/>
            <person name="Mondo S."/>
            <person name="Robb S."/>
            <person name="Idnurm A."/>
            <person name="Muszewska A."/>
            <person name="Steczkiewicz K."/>
            <person name="Masonjones S."/>
            <person name="Liao H.L."/>
            <person name="Gajdeczka M.T."/>
            <person name="Anike F."/>
            <person name="Vuek A."/>
            <person name="Anishchenko I.M."/>
            <person name="Voigt K."/>
            <person name="de Hoog G.S."/>
            <person name="Smith M.E."/>
            <person name="Heitman J."/>
            <person name="Vilgalys R."/>
            <person name="Stajich J.E."/>
        </authorList>
    </citation>
    <scope>NUCLEOTIDE SEQUENCE [LARGE SCALE GENOMIC DNA]</scope>
    <source>
        <strain evidence="3 4">CBS 357.93</strain>
    </source>
</reference>
<feature type="domain" description="NodB homology" evidence="2">
    <location>
        <begin position="145"/>
        <end position="353"/>
    </location>
</feature>
<dbReference type="SUPFAM" id="SSF88713">
    <property type="entry name" value="Glycoside hydrolase/deacetylase"/>
    <property type="match status" value="1"/>
</dbReference>
<evidence type="ECO:0000313" key="4">
    <source>
        <dbReference type="Proteomes" id="UP000252139"/>
    </source>
</evidence>
<dbReference type="PANTHER" id="PTHR10587:SF98">
    <property type="entry name" value="CHITIN DEACETYLASE"/>
    <property type="match status" value="1"/>
</dbReference>
<dbReference type="Pfam" id="PF01522">
    <property type="entry name" value="Polysacc_deac_1"/>
    <property type="match status" value="1"/>
</dbReference>
<dbReference type="InterPro" id="IPR002509">
    <property type="entry name" value="NODB_dom"/>
</dbReference>
<dbReference type="PROSITE" id="PS51677">
    <property type="entry name" value="NODB"/>
    <property type="match status" value="1"/>
</dbReference>
<dbReference type="InterPro" id="IPR050248">
    <property type="entry name" value="Polysacc_deacetylase_ArnD"/>
</dbReference>
<proteinExistence type="predicted"/>
<dbReference type="CDD" id="cd10952">
    <property type="entry name" value="CE4_MrCDA_like"/>
    <property type="match status" value="1"/>
</dbReference>
<feature type="chain" id="PRO_5016613434" description="NodB homology domain-containing protein" evidence="1">
    <location>
        <begin position="19"/>
        <end position="518"/>
    </location>
</feature>
<organism evidence="3 4">
    <name type="scientific">Rhizopus azygosporus</name>
    <name type="common">Rhizopus microsporus var. azygosporus</name>
    <dbReference type="NCBI Taxonomy" id="86630"/>
    <lineage>
        <taxon>Eukaryota</taxon>
        <taxon>Fungi</taxon>
        <taxon>Fungi incertae sedis</taxon>
        <taxon>Mucoromycota</taxon>
        <taxon>Mucoromycotina</taxon>
        <taxon>Mucoromycetes</taxon>
        <taxon>Mucorales</taxon>
        <taxon>Mucorineae</taxon>
        <taxon>Rhizopodaceae</taxon>
        <taxon>Rhizopus</taxon>
    </lineage>
</organism>
<accession>A0A367JS69</accession>
<keyword evidence="1" id="KW-0732">Signal</keyword>
<evidence type="ECO:0000256" key="1">
    <source>
        <dbReference type="SAM" id="SignalP"/>
    </source>
</evidence>
<gene>
    <name evidence="3" type="ORF">CU097_007198</name>
</gene>
<evidence type="ECO:0000313" key="3">
    <source>
        <dbReference type="EMBL" id="RCH92804.1"/>
    </source>
</evidence>
<name>A0A367JS69_RHIAZ</name>
<keyword evidence="4" id="KW-1185">Reference proteome</keyword>
<dbReference type="GO" id="GO:0009272">
    <property type="term" value="P:fungal-type cell wall biogenesis"/>
    <property type="evidence" value="ECO:0007669"/>
    <property type="project" value="UniProtKB-ARBA"/>
</dbReference>
<dbReference type="EMBL" id="PJQL01000777">
    <property type="protein sequence ID" value="RCH92804.1"/>
    <property type="molecule type" value="Genomic_DNA"/>
</dbReference>
<feature type="signal peptide" evidence="1">
    <location>
        <begin position="1"/>
        <end position="18"/>
    </location>
</feature>
<dbReference type="OrthoDB" id="407355at2759"/>